<evidence type="ECO:0000313" key="3">
    <source>
        <dbReference type="EMBL" id="SDK19978.1"/>
    </source>
</evidence>
<feature type="domain" description="Ferrous iron transporter FeoA-like" evidence="2">
    <location>
        <begin position="1"/>
        <end position="73"/>
    </location>
</feature>
<dbReference type="AlphaFoldDB" id="A0A1G8ZXZ4"/>
<protein>
    <submittedName>
        <fullName evidence="3">Ferrous iron transport protein A</fullName>
    </submittedName>
</protein>
<dbReference type="EMBL" id="FNFX01000001">
    <property type="protein sequence ID" value="SDK19978.1"/>
    <property type="molecule type" value="Genomic_DNA"/>
</dbReference>
<dbReference type="InterPro" id="IPR008988">
    <property type="entry name" value="Transcriptional_repressor_C"/>
</dbReference>
<accession>A0A1G8ZXZ4</accession>
<dbReference type="Gene3D" id="2.30.30.90">
    <property type="match status" value="1"/>
</dbReference>
<dbReference type="InterPro" id="IPR007167">
    <property type="entry name" value="Fe-transptr_FeoA-like"/>
</dbReference>
<dbReference type="InterPro" id="IPR038157">
    <property type="entry name" value="FeoA_core_dom"/>
</dbReference>
<evidence type="ECO:0000259" key="2">
    <source>
        <dbReference type="SMART" id="SM00899"/>
    </source>
</evidence>
<organism evidence="3 4">
    <name type="scientific">Methylophilus rhizosphaerae</name>
    <dbReference type="NCBI Taxonomy" id="492660"/>
    <lineage>
        <taxon>Bacteria</taxon>
        <taxon>Pseudomonadati</taxon>
        <taxon>Pseudomonadota</taxon>
        <taxon>Betaproteobacteria</taxon>
        <taxon>Nitrosomonadales</taxon>
        <taxon>Methylophilaceae</taxon>
        <taxon>Methylophilus</taxon>
    </lineage>
</organism>
<dbReference type="Pfam" id="PF04023">
    <property type="entry name" value="FeoA"/>
    <property type="match status" value="1"/>
</dbReference>
<dbReference type="Proteomes" id="UP000198629">
    <property type="component" value="Unassembled WGS sequence"/>
</dbReference>
<evidence type="ECO:0000256" key="1">
    <source>
        <dbReference type="ARBA" id="ARBA00023004"/>
    </source>
</evidence>
<dbReference type="RefSeq" id="WP_176755190.1">
    <property type="nucleotide sequence ID" value="NZ_FNFX01000001.1"/>
</dbReference>
<keyword evidence="1" id="KW-0408">Iron</keyword>
<evidence type="ECO:0000313" key="4">
    <source>
        <dbReference type="Proteomes" id="UP000198629"/>
    </source>
</evidence>
<proteinExistence type="predicted"/>
<gene>
    <name evidence="3" type="ORF">SAMN05192566_0585</name>
</gene>
<dbReference type="GO" id="GO:0046914">
    <property type="term" value="F:transition metal ion binding"/>
    <property type="evidence" value="ECO:0007669"/>
    <property type="project" value="InterPro"/>
</dbReference>
<name>A0A1G8ZXZ4_9PROT</name>
<dbReference type="PANTHER" id="PTHR42954">
    <property type="entry name" value="FE(2+) TRANSPORT PROTEIN A"/>
    <property type="match status" value="1"/>
</dbReference>
<dbReference type="STRING" id="492660.SAMN05192566_0585"/>
<keyword evidence="4" id="KW-1185">Reference proteome</keyword>
<dbReference type="PANTHER" id="PTHR42954:SF2">
    <property type="entry name" value="FE(2+) TRANSPORT PROTEIN A"/>
    <property type="match status" value="1"/>
</dbReference>
<dbReference type="InterPro" id="IPR052713">
    <property type="entry name" value="FeoA"/>
</dbReference>
<dbReference type="SMART" id="SM00899">
    <property type="entry name" value="FeoA"/>
    <property type="match status" value="1"/>
</dbReference>
<sequence>MHLDALKPGQAAIIDRIHAEQALTQRLHALGFRTGKQLEVIRQAAFNGPLHVRIGSTDVIIRLQDAKAIHLHPLPNQTESIPA</sequence>
<reference evidence="4" key="1">
    <citation type="submission" date="2016-10" db="EMBL/GenBank/DDBJ databases">
        <authorList>
            <person name="Varghese N."/>
            <person name="Submissions S."/>
        </authorList>
    </citation>
    <scope>NUCLEOTIDE SEQUENCE [LARGE SCALE GENOMIC DNA]</scope>
    <source>
        <strain evidence="4">CBMB127</strain>
    </source>
</reference>
<dbReference type="SUPFAM" id="SSF50037">
    <property type="entry name" value="C-terminal domain of transcriptional repressors"/>
    <property type="match status" value="1"/>
</dbReference>